<sequence>MPKPSLANNGSPSWSWASLVAEIEHHLVEDDIIIVRQPSLDPEFVVIRAIPATSDAFGAVKAGEFVLGCWLHQYAGVKTYRELLKTAQVYDWADTSGDVTSSDPDSPRADPFAIFDMPQPDDLWKPENSALNKNDQTASTLPQRRQTFQLAFIAYTNPFEEWNRDVKGHAEQHYLLLGSVSNCDEHAYKRVGVAVTQPGTLFAINSENGWKRQKITIV</sequence>
<evidence type="ECO:0000313" key="2">
    <source>
        <dbReference type="Proteomes" id="UP000030663"/>
    </source>
</evidence>
<keyword evidence="2" id="KW-1185">Reference proteome</keyword>
<proteinExistence type="predicted"/>
<accession>X0BAR3</accession>
<dbReference type="Proteomes" id="UP000030663">
    <property type="component" value="Unassembled WGS sequence"/>
</dbReference>
<protein>
    <submittedName>
        <fullName evidence="1">Uncharacterized protein</fullName>
    </submittedName>
</protein>
<dbReference type="HOGENOM" id="CLU_1266942_0_0_1"/>
<organism evidence="1 2">
    <name type="scientific">Fusarium oxysporum f. sp. raphani 54005</name>
    <dbReference type="NCBI Taxonomy" id="1089458"/>
    <lineage>
        <taxon>Eukaryota</taxon>
        <taxon>Fungi</taxon>
        <taxon>Dikarya</taxon>
        <taxon>Ascomycota</taxon>
        <taxon>Pezizomycotina</taxon>
        <taxon>Sordariomycetes</taxon>
        <taxon>Hypocreomycetidae</taxon>
        <taxon>Hypocreales</taxon>
        <taxon>Nectriaceae</taxon>
        <taxon>Fusarium</taxon>
        <taxon>Fusarium oxysporum species complex</taxon>
    </lineage>
</organism>
<gene>
    <name evidence="1" type="ORF">FOQG_19644</name>
</gene>
<evidence type="ECO:0000313" key="1">
    <source>
        <dbReference type="EMBL" id="EXK75589.1"/>
    </source>
</evidence>
<name>X0BAR3_FUSOX</name>
<dbReference type="AlphaFoldDB" id="X0BAR3"/>
<dbReference type="EMBL" id="KI980064">
    <property type="protein sequence ID" value="EXK75589.1"/>
    <property type="molecule type" value="Genomic_DNA"/>
</dbReference>
<reference evidence="1 2" key="1">
    <citation type="submission" date="2011-11" db="EMBL/GenBank/DDBJ databases">
        <title>The Genome Sequence of Fusarium oxysporum PHW815.</title>
        <authorList>
            <consortium name="The Broad Institute Genome Sequencing Platform"/>
            <person name="Ma L.-J."/>
            <person name="Gale L.R."/>
            <person name="Schwartz D.C."/>
            <person name="Zhou S."/>
            <person name="Corby-Kistler H."/>
            <person name="Young S.K."/>
            <person name="Zeng Q."/>
            <person name="Gargeya S."/>
            <person name="Fitzgerald M."/>
            <person name="Haas B."/>
            <person name="Abouelleil A."/>
            <person name="Alvarado L."/>
            <person name="Arachchi H.M."/>
            <person name="Berlin A."/>
            <person name="Brown A."/>
            <person name="Chapman S.B."/>
            <person name="Chen Z."/>
            <person name="Dunbar C."/>
            <person name="Freedman E."/>
            <person name="Gearin G."/>
            <person name="Goldberg J."/>
            <person name="Griggs A."/>
            <person name="Gujja S."/>
            <person name="Heiman D."/>
            <person name="Howarth C."/>
            <person name="Larson L."/>
            <person name="Lui A."/>
            <person name="MacDonald P.J.P."/>
            <person name="Montmayeur A."/>
            <person name="Murphy C."/>
            <person name="Neiman D."/>
            <person name="Pearson M."/>
            <person name="Priest M."/>
            <person name="Roberts A."/>
            <person name="Saif S."/>
            <person name="Shea T."/>
            <person name="Shenoy N."/>
            <person name="Sisk P."/>
            <person name="Stolte C."/>
            <person name="Sykes S."/>
            <person name="Wortman J."/>
            <person name="Nusbaum C."/>
            <person name="Birren B."/>
        </authorList>
    </citation>
    <scope>NUCLEOTIDE SEQUENCE [LARGE SCALE GENOMIC DNA]</scope>
    <source>
        <strain evidence="1 2">54005</strain>
    </source>
</reference>